<proteinExistence type="predicted"/>
<dbReference type="PANTHER" id="PTHR34216:SF3">
    <property type="entry name" value="POLY-BETA-1,6-N-ACETYL-D-GLUCOSAMINE N-DEACETYLASE"/>
    <property type="match status" value="1"/>
</dbReference>
<dbReference type="InterPro" id="IPR002509">
    <property type="entry name" value="NODB_dom"/>
</dbReference>
<sequence length="270" mass="31327">MKVYTCFPSGKAKALTMSYDDGKVQDRRLIDIFNKYGIKGTFNLNYGLVGERPRMTFEEMKGLYAGHEIATHTMTHPTIERCPLVEVAQELLEDRKGLEKWTGQIVRGHAYPNGSYSEEIKQLYRQLGVAYARVVETVPDFALPKDPLEWHATCHHNDPKLMEYAEFFADFKKSQYLKLMYVWGHSYEFDNNDNWDVIENFCKYMGGRDDIWYATNIEIIDYMDAAKRLQFSADYEKVYNPNACSVWLQLNSDKCVEIKGGTLVDLNTLL</sequence>
<dbReference type="Gene3D" id="3.20.20.370">
    <property type="entry name" value="Glycoside hydrolase/deacetylase"/>
    <property type="match status" value="1"/>
</dbReference>
<protein>
    <submittedName>
        <fullName evidence="4">Polysaccharide deacetylase family protein</fullName>
    </submittedName>
</protein>
<dbReference type="SUPFAM" id="SSF88713">
    <property type="entry name" value="Glycoside hydrolase/deacetylase"/>
    <property type="match status" value="1"/>
</dbReference>
<evidence type="ECO:0000256" key="2">
    <source>
        <dbReference type="ARBA" id="ARBA00022729"/>
    </source>
</evidence>
<organism evidence="4 5">
    <name type="scientific">Waltera intestinalis</name>
    <dbReference type="NCBI Taxonomy" id="2606635"/>
    <lineage>
        <taxon>Bacteria</taxon>
        <taxon>Bacillati</taxon>
        <taxon>Bacillota</taxon>
        <taxon>Clostridia</taxon>
        <taxon>Lachnospirales</taxon>
        <taxon>Lachnospiraceae</taxon>
        <taxon>Waltera</taxon>
    </lineage>
</organism>
<evidence type="ECO:0000259" key="3">
    <source>
        <dbReference type="PROSITE" id="PS51677"/>
    </source>
</evidence>
<keyword evidence="2" id="KW-0732">Signal</keyword>
<dbReference type="GO" id="GO:0005576">
    <property type="term" value="C:extracellular region"/>
    <property type="evidence" value="ECO:0007669"/>
    <property type="project" value="UniProtKB-SubCell"/>
</dbReference>
<dbReference type="InterPro" id="IPR051398">
    <property type="entry name" value="Polysacch_Deacetylase"/>
</dbReference>
<dbReference type="RefSeq" id="WP_154495304.1">
    <property type="nucleotide sequence ID" value="NZ_VUMU01000003.1"/>
</dbReference>
<dbReference type="EMBL" id="VUMU01000003">
    <property type="protein sequence ID" value="MST57338.1"/>
    <property type="molecule type" value="Genomic_DNA"/>
</dbReference>
<reference evidence="4 5" key="1">
    <citation type="submission" date="2019-08" db="EMBL/GenBank/DDBJ databases">
        <title>In-depth cultivation of the pig gut microbiome towards novel bacterial diversity and tailored functional studies.</title>
        <authorList>
            <person name="Wylensek D."/>
            <person name="Hitch T.C.A."/>
            <person name="Clavel T."/>
        </authorList>
    </citation>
    <scope>NUCLEOTIDE SEQUENCE [LARGE SCALE GENOMIC DNA]</scope>
    <source>
        <strain evidence="4 5">WCA3-601-WT-6H</strain>
    </source>
</reference>
<comment type="subcellular location">
    <subcellularLocation>
        <location evidence="1">Secreted</location>
    </subcellularLocation>
</comment>
<keyword evidence="5" id="KW-1185">Reference proteome</keyword>
<dbReference type="PROSITE" id="PS51677">
    <property type="entry name" value="NODB"/>
    <property type="match status" value="1"/>
</dbReference>
<dbReference type="PANTHER" id="PTHR34216">
    <property type="match status" value="1"/>
</dbReference>
<comment type="caution">
    <text evidence="4">The sequence shown here is derived from an EMBL/GenBank/DDBJ whole genome shotgun (WGS) entry which is preliminary data.</text>
</comment>
<dbReference type="GO" id="GO:0016810">
    <property type="term" value="F:hydrolase activity, acting on carbon-nitrogen (but not peptide) bonds"/>
    <property type="evidence" value="ECO:0007669"/>
    <property type="project" value="InterPro"/>
</dbReference>
<dbReference type="Proteomes" id="UP000476055">
    <property type="component" value="Unassembled WGS sequence"/>
</dbReference>
<dbReference type="GO" id="GO:0005975">
    <property type="term" value="P:carbohydrate metabolic process"/>
    <property type="evidence" value="ECO:0007669"/>
    <property type="project" value="InterPro"/>
</dbReference>
<dbReference type="CDD" id="cd10967">
    <property type="entry name" value="CE4_GLA_like_6s"/>
    <property type="match status" value="1"/>
</dbReference>
<evidence type="ECO:0000313" key="4">
    <source>
        <dbReference type="EMBL" id="MST57338.1"/>
    </source>
</evidence>
<evidence type="ECO:0000313" key="5">
    <source>
        <dbReference type="Proteomes" id="UP000476055"/>
    </source>
</evidence>
<dbReference type="InterPro" id="IPR011330">
    <property type="entry name" value="Glyco_hydro/deAcase_b/a-brl"/>
</dbReference>
<accession>A0A6L5YHD9</accession>
<name>A0A6L5YHD9_9FIRM</name>
<dbReference type="Pfam" id="PF01522">
    <property type="entry name" value="Polysacc_deac_1"/>
    <property type="match status" value="1"/>
</dbReference>
<feature type="domain" description="NodB homology" evidence="3">
    <location>
        <begin position="13"/>
        <end position="270"/>
    </location>
</feature>
<dbReference type="AlphaFoldDB" id="A0A6L5YHD9"/>
<gene>
    <name evidence="4" type="ORF">FYJ59_03630</name>
</gene>
<evidence type="ECO:0000256" key="1">
    <source>
        <dbReference type="ARBA" id="ARBA00004613"/>
    </source>
</evidence>